<organism evidence="3 4">
    <name type="scientific">Stephania cephalantha</name>
    <dbReference type="NCBI Taxonomy" id="152367"/>
    <lineage>
        <taxon>Eukaryota</taxon>
        <taxon>Viridiplantae</taxon>
        <taxon>Streptophyta</taxon>
        <taxon>Embryophyta</taxon>
        <taxon>Tracheophyta</taxon>
        <taxon>Spermatophyta</taxon>
        <taxon>Magnoliopsida</taxon>
        <taxon>Ranunculales</taxon>
        <taxon>Menispermaceae</taxon>
        <taxon>Menispermoideae</taxon>
        <taxon>Cissampelideae</taxon>
        <taxon>Stephania</taxon>
    </lineage>
</organism>
<dbReference type="EMBL" id="JBBNAG010000004">
    <property type="protein sequence ID" value="KAK9139025.1"/>
    <property type="molecule type" value="Genomic_DNA"/>
</dbReference>
<evidence type="ECO:0000256" key="1">
    <source>
        <dbReference type="SAM" id="MobiDB-lite"/>
    </source>
</evidence>
<feature type="compositionally biased region" description="Low complexity" evidence="1">
    <location>
        <begin position="38"/>
        <end position="49"/>
    </location>
</feature>
<evidence type="ECO:0000256" key="2">
    <source>
        <dbReference type="SAM" id="Phobius"/>
    </source>
</evidence>
<dbReference type="Proteomes" id="UP001419268">
    <property type="component" value="Unassembled WGS sequence"/>
</dbReference>
<keyword evidence="4" id="KW-1185">Reference proteome</keyword>
<gene>
    <name evidence="3" type="ORF">Scep_008706</name>
</gene>
<reference evidence="3 4" key="1">
    <citation type="submission" date="2024-01" db="EMBL/GenBank/DDBJ databases">
        <title>Genome assemblies of Stephania.</title>
        <authorList>
            <person name="Yang L."/>
        </authorList>
    </citation>
    <scope>NUCLEOTIDE SEQUENCE [LARGE SCALE GENOMIC DNA]</scope>
    <source>
        <strain evidence="3">JXDWG</strain>
        <tissue evidence="3">Leaf</tissue>
    </source>
</reference>
<dbReference type="AlphaFoldDB" id="A0AAP0JSP5"/>
<name>A0AAP0JSP5_9MAGN</name>
<keyword evidence="2" id="KW-0472">Membrane</keyword>
<accession>A0AAP0JSP5</accession>
<feature type="transmembrane region" description="Helical" evidence="2">
    <location>
        <begin position="76"/>
        <end position="98"/>
    </location>
</feature>
<keyword evidence="2" id="KW-0812">Transmembrane</keyword>
<evidence type="ECO:0000313" key="3">
    <source>
        <dbReference type="EMBL" id="KAK9139025.1"/>
    </source>
</evidence>
<evidence type="ECO:0000313" key="4">
    <source>
        <dbReference type="Proteomes" id="UP001419268"/>
    </source>
</evidence>
<keyword evidence="2" id="KW-1133">Transmembrane helix</keyword>
<feature type="region of interest" description="Disordered" evidence="1">
    <location>
        <begin position="26"/>
        <end position="61"/>
    </location>
</feature>
<comment type="caution">
    <text evidence="3">The sequence shown here is derived from an EMBL/GenBank/DDBJ whole genome shotgun (WGS) entry which is preliminary data.</text>
</comment>
<protein>
    <submittedName>
        <fullName evidence="3">Uncharacterized protein</fullName>
    </submittedName>
</protein>
<proteinExistence type="predicted"/>
<sequence>MGVILINQTNCVLFVSVSEDDDEDLFTVPDVESRPPLSNTNTNSNSNSSGKRRTVRNPVDREYGKLKRYDVVDPSCTALLTGALSVPILLSLLLYTTWTGGRPGMLTPSHVNVQA</sequence>